<dbReference type="InterPro" id="IPR012337">
    <property type="entry name" value="RNaseH-like_sf"/>
</dbReference>
<proteinExistence type="predicted"/>
<gene>
    <name evidence="2" type="ORF">L3X38_038529</name>
</gene>
<dbReference type="Proteomes" id="UP001054821">
    <property type="component" value="Chromosome 7"/>
</dbReference>
<dbReference type="PROSITE" id="PS50994">
    <property type="entry name" value="INTEGRASE"/>
    <property type="match status" value="1"/>
</dbReference>
<dbReference type="GO" id="GO:0003676">
    <property type="term" value="F:nucleic acid binding"/>
    <property type="evidence" value="ECO:0007669"/>
    <property type="project" value="InterPro"/>
</dbReference>
<protein>
    <recommendedName>
        <fullName evidence="1">Integrase catalytic domain-containing protein</fullName>
    </recommendedName>
</protein>
<organism evidence="2 3">
    <name type="scientific">Prunus dulcis</name>
    <name type="common">Almond</name>
    <name type="synonym">Amygdalus dulcis</name>
    <dbReference type="NCBI Taxonomy" id="3755"/>
    <lineage>
        <taxon>Eukaryota</taxon>
        <taxon>Viridiplantae</taxon>
        <taxon>Streptophyta</taxon>
        <taxon>Embryophyta</taxon>
        <taxon>Tracheophyta</taxon>
        <taxon>Spermatophyta</taxon>
        <taxon>Magnoliopsida</taxon>
        <taxon>eudicotyledons</taxon>
        <taxon>Gunneridae</taxon>
        <taxon>Pentapetalae</taxon>
        <taxon>rosids</taxon>
        <taxon>fabids</taxon>
        <taxon>Rosales</taxon>
        <taxon>Rosaceae</taxon>
        <taxon>Amygdaloideae</taxon>
        <taxon>Amygdaleae</taxon>
        <taxon>Prunus</taxon>
    </lineage>
</organism>
<reference evidence="2 3" key="1">
    <citation type="journal article" date="2022" name="G3 (Bethesda)">
        <title>Whole-genome sequence and methylome profiling of the almond [Prunus dulcis (Mill.) D.A. Webb] cultivar 'Nonpareil'.</title>
        <authorList>
            <person name="D'Amico-Willman K.M."/>
            <person name="Ouma W.Z."/>
            <person name="Meulia T."/>
            <person name="Sideli G.M."/>
            <person name="Gradziel T.M."/>
            <person name="Fresnedo-Ramirez J."/>
        </authorList>
    </citation>
    <scope>NUCLEOTIDE SEQUENCE [LARGE SCALE GENOMIC DNA]</scope>
    <source>
        <strain evidence="2">Clone GOH B32 T37-40</strain>
    </source>
</reference>
<comment type="caution">
    <text evidence="2">The sequence shown here is derived from an EMBL/GenBank/DDBJ whole genome shotgun (WGS) entry which is preliminary data.</text>
</comment>
<keyword evidence="3" id="KW-1185">Reference proteome</keyword>
<dbReference type="PANTHER" id="PTHR37984">
    <property type="entry name" value="PROTEIN CBG26694"/>
    <property type="match status" value="1"/>
</dbReference>
<dbReference type="AlphaFoldDB" id="A0AAD4V6P2"/>
<dbReference type="GO" id="GO:0015074">
    <property type="term" value="P:DNA integration"/>
    <property type="evidence" value="ECO:0007669"/>
    <property type="project" value="InterPro"/>
</dbReference>
<name>A0AAD4V6P2_PRUDU</name>
<accession>A0AAD4V6P2</accession>
<evidence type="ECO:0000259" key="1">
    <source>
        <dbReference type="PROSITE" id="PS50994"/>
    </source>
</evidence>
<evidence type="ECO:0000313" key="3">
    <source>
        <dbReference type="Proteomes" id="UP001054821"/>
    </source>
</evidence>
<dbReference type="InterPro" id="IPR036397">
    <property type="entry name" value="RNaseH_sf"/>
</dbReference>
<dbReference type="InterPro" id="IPR050951">
    <property type="entry name" value="Retrovirus_Pol_polyprotein"/>
</dbReference>
<sequence>MVWDVQRWGFHQPLGLGRDRGQRYKYVPSLLVEVYHPWNSSLPFMQWTINLVGPLLPTPVKKDVMIIPTDYFTKWIEAEALSSTKEVDVERFIWRNIICQFSCPQLLVTDNELQYIGE</sequence>
<evidence type="ECO:0000313" key="2">
    <source>
        <dbReference type="EMBL" id="KAI5318821.1"/>
    </source>
</evidence>
<feature type="domain" description="Integrase catalytic" evidence="1">
    <location>
        <begin position="39"/>
        <end position="118"/>
    </location>
</feature>
<dbReference type="InterPro" id="IPR001584">
    <property type="entry name" value="Integrase_cat-core"/>
</dbReference>
<dbReference type="Gene3D" id="3.30.420.10">
    <property type="entry name" value="Ribonuclease H-like superfamily/Ribonuclease H"/>
    <property type="match status" value="1"/>
</dbReference>
<dbReference type="PANTHER" id="PTHR37984:SF5">
    <property type="entry name" value="PROTEIN NYNRIN-LIKE"/>
    <property type="match status" value="1"/>
</dbReference>
<dbReference type="EMBL" id="JAJFAZ020000007">
    <property type="protein sequence ID" value="KAI5318821.1"/>
    <property type="molecule type" value="Genomic_DNA"/>
</dbReference>
<dbReference type="SUPFAM" id="SSF53098">
    <property type="entry name" value="Ribonuclease H-like"/>
    <property type="match status" value="1"/>
</dbReference>